<gene>
    <name evidence="2" type="ORF">OY187_24510</name>
</gene>
<keyword evidence="3" id="KW-1185">Reference proteome</keyword>
<evidence type="ECO:0000256" key="1">
    <source>
        <dbReference type="SAM" id="MobiDB-lite"/>
    </source>
</evidence>
<organism evidence="2 3">
    <name type="scientific">Mycolicibacterium iranicum</name>
    <name type="common">Mycobacterium iranicum</name>
    <dbReference type="NCBI Taxonomy" id="912594"/>
    <lineage>
        <taxon>Bacteria</taxon>
        <taxon>Bacillati</taxon>
        <taxon>Actinomycetota</taxon>
        <taxon>Actinomycetes</taxon>
        <taxon>Mycobacteriales</taxon>
        <taxon>Mycobacteriaceae</taxon>
        <taxon>Mycolicibacterium</taxon>
    </lineage>
</organism>
<evidence type="ECO:0000313" key="2">
    <source>
        <dbReference type="EMBL" id="MCZ0731223.1"/>
    </source>
</evidence>
<comment type="caution">
    <text evidence="2">The sequence shown here is derived from an EMBL/GenBank/DDBJ whole genome shotgun (WGS) entry which is preliminary data.</text>
</comment>
<feature type="region of interest" description="Disordered" evidence="1">
    <location>
        <begin position="1"/>
        <end position="34"/>
    </location>
</feature>
<accession>A0ABT4HMK4</accession>
<proteinExistence type="predicted"/>
<dbReference type="Proteomes" id="UP001084650">
    <property type="component" value="Unassembled WGS sequence"/>
</dbReference>
<reference evidence="2" key="1">
    <citation type="submission" date="2022-12" db="EMBL/GenBank/DDBJ databases">
        <title>Whole genome sequence of Mycolicibacterium iranicum strain SBH312.</title>
        <authorList>
            <person name="Jani J."/>
            <person name="Arifin Mustapha Z."/>
            <person name="Ahmed K."/>
            <person name="Kai Ling C."/>
        </authorList>
    </citation>
    <scope>NUCLEOTIDE SEQUENCE</scope>
    <source>
        <strain evidence="2">SBH312</strain>
    </source>
</reference>
<evidence type="ECO:0008006" key="4">
    <source>
        <dbReference type="Google" id="ProtNLM"/>
    </source>
</evidence>
<protein>
    <recommendedName>
        <fullName evidence="4">PPE family domain-containing protein</fullName>
    </recommendedName>
</protein>
<dbReference type="EMBL" id="JAPQYE010000015">
    <property type="protein sequence ID" value="MCZ0731223.1"/>
    <property type="molecule type" value="Genomic_DNA"/>
</dbReference>
<feature type="compositionally biased region" description="Low complexity" evidence="1">
    <location>
        <begin position="9"/>
        <end position="29"/>
    </location>
</feature>
<sequence length="312" mass="34012">MATLLVTRSSEQASPPSASETPSAPLSASDVASATDKGPIKLITDDPTCASWKSVTDALAAEATKGWDQRDTTIPAAHWTPAQRQQHTDMAAAMRSAAEQTIALIKLTPHRVMRELYEQSVAYWTQYADQVPNYVPADDHLARVATGTTNSLLWICSSIEFGVAQSRAPFVVPAPAPNDIPAPQDPAQPQRFMPSASKICDEWMTEQDRYGKATEEWFNTDPAIPGTQWTPEQQAIYTDMTSIMQANADQLQNLGMQSANVVFDDFAALAAQYRRAYVQSFTTYVPEDTYLANAATELVVVNTQACLAAESS</sequence>
<name>A0ABT4HMK4_MYCIR</name>
<evidence type="ECO:0000313" key="3">
    <source>
        <dbReference type="Proteomes" id="UP001084650"/>
    </source>
</evidence>